<evidence type="ECO:0000313" key="2">
    <source>
        <dbReference type="Proteomes" id="UP000308600"/>
    </source>
</evidence>
<organism evidence="1 2">
    <name type="scientific">Pluteus cervinus</name>
    <dbReference type="NCBI Taxonomy" id="181527"/>
    <lineage>
        <taxon>Eukaryota</taxon>
        <taxon>Fungi</taxon>
        <taxon>Dikarya</taxon>
        <taxon>Basidiomycota</taxon>
        <taxon>Agaricomycotina</taxon>
        <taxon>Agaricomycetes</taxon>
        <taxon>Agaricomycetidae</taxon>
        <taxon>Agaricales</taxon>
        <taxon>Pluteineae</taxon>
        <taxon>Pluteaceae</taxon>
        <taxon>Pluteus</taxon>
    </lineage>
</organism>
<evidence type="ECO:0000313" key="1">
    <source>
        <dbReference type="EMBL" id="TFK59762.1"/>
    </source>
</evidence>
<keyword evidence="2" id="KW-1185">Reference proteome</keyword>
<sequence>MKAMLGGMLPEGPGPIQLEAPYSPSTCFHHLQKRFCSSLDEMDQEHGGKVSTSSQMRNPSKSSVATPAPLRSGLGGGGGTKSKASRSSLIVDVFFAFGLQRPGCVFRIDGELLAGVHVWSRFRSNWKEDTKAAQQQEAARLLRENAAFPGCVIEEVYQRDGSKESHYHPRKIGRHRARRRKIKSTTQIVLFKNHHPNLNAHYHGLLPSCSISTKLTPLNLDRLSLAHLHVIQEPEQIQMWMSFSEDCAAIDLLPQFPDHITDFIRKKTGRKTLDQCFHIAAVNYSTVAGNISLIANFWLLVNME</sequence>
<proteinExistence type="predicted"/>
<gene>
    <name evidence="1" type="ORF">BDN72DRAFT_864893</name>
</gene>
<name>A0ACD3A217_9AGAR</name>
<protein>
    <submittedName>
        <fullName evidence="1">Uncharacterized protein</fullName>
    </submittedName>
</protein>
<dbReference type="Proteomes" id="UP000308600">
    <property type="component" value="Unassembled WGS sequence"/>
</dbReference>
<dbReference type="EMBL" id="ML208900">
    <property type="protein sequence ID" value="TFK59762.1"/>
    <property type="molecule type" value="Genomic_DNA"/>
</dbReference>
<reference evidence="1 2" key="1">
    <citation type="journal article" date="2019" name="Nat. Ecol. Evol.">
        <title>Megaphylogeny resolves global patterns of mushroom evolution.</title>
        <authorList>
            <person name="Varga T."/>
            <person name="Krizsan K."/>
            <person name="Foldi C."/>
            <person name="Dima B."/>
            <person name="Sanchez-Garcia M."/>
            <person name="Sanchez-Ramirez S."/>
            <person name="Szollosi G.J."/>
            <person name="Szarkandi J.G."/>
            <person name="Papp V."/>
            <person name="Albert L."/>
            <person name="Andreopoulos W."/>
            <person name="Angelini C."/>
            <person name="Antonin V."/>
            <person name="Barry K.W."/>
            <person name="Bougher N.L."/>
            <person name="Buchanan P."/>
            <person name="Buyck B."/>
            <person name="Bense V."/>
            <person name="Catcheside P."/>
            <person name="Chovatia M."/>
            <person name="Cooper J."/>
            <person name="Damon W."/>
            <person name="Desjardin D."/>
            <person name="Finy P."/>
            <person name="Geml J."/>
            <person name="Haridas S."/>
            <person name="Hughes K."/>
            <person name="Justo A."/>
            <person name="Karasinski D."/>
            <person name="Kautmanova I."/>
            <person name="Kiss B."/>
            <person name="Kocsube S."/>
            <person name="Kotiranta H."/>
            <person name="LaButti K.M."/>
            <person name="Lechner B.E."/>
            <person name="Liimatainen K."/>
            <person name="Lipzen A."/>
            <person name="Lukacs Z."/>
            <person name="Mihaltcheva S."/>
            <person name="Morgado L.N."/>
            <person name="Niskanen T."/>
            <person name="Noordeloos M.E."/>
            <person name="Ohm R.A."/>
            <person name="Ortiz-Santana B."/>
            <person name="Ovrebo C."/>
            <person name="Racz N."/>
            <person name="Riley R."/>
            <person name="Savchenko A."/>
            <person name="Shiryaev A."/>
            <person name="Soop K."/>
            <person name="Spirin V."/>
            <person name="Szebenyi C."/>
            <person name="Tomsovsky M."/>
            <person name="Tulloss R.E."/>
            <person name="Uehling J."/>
            <person name="Grigoriev I.V."/>
            <person name="Vagvolgyi C."/>
            <person name="Papp T."/>
            <person name="Martin F.M."/>
            <person name="Miettinen O."/>
            <person name="Hibbett D.S."/>
            <person name="Nagy L.G."/>
        </authorList>
    </citation>
    <scope>NUCLEOTIDE SEQUENCE [LARGE SCALE GENOMIC DNA]</scope>
    <source>
        <strain evidence="1 2">NL-1719</strain>
    </source>
</reference>
<accession>A0ACD3A217</accession>